<dbReference type="SMART" id="SM00344">
    <property type="entry name" value="HTH_ASNC"/>
    <property type="match status" value="1"/>
</dbReference>
<accession>A0ABW5B1H0</accession>
<name>A0ABW5B1H0_9FLAO</name>
<dbReference type="Pfam" id="PF13404">
    <property type="entry name" value="HTH_AsnC-type"/>
    <property type="match status" value="1"/>
</dbReference>
<comment type="caution">
    <text evidence="5">The sequence shown here is derived from an EMBL/GenBank/DDBJ whole genome shotgun (WGS) entry which is preliminary data.</text>
</comment>
<proteinExistence type="predicted"/>
<keyword evidence="2" id="KW-0238">DNA-binding</keyword>
<dbReference type="SUPFAM" id="SSF54909">
    <property type="entry name" value="Dimeric alpha+beta barrel"/>
    <property type="match status" value="1"/>
</dbReference>
<dbReference type="Gene3D" id="3.30.70.920">
    <property type="match status" value="1"/>
</dbReference>
<dbReference type="SUPFAM" id="SSF46785">
    <property type="entry name" value="Winged helix' DNA-binding domain"/>
    <property type="match status" value="1"/>
</dbReference>
<feature type="domain" description="HTH asnC-type" evidence="4">
    <location>
        <begin position="3"/>
        <end position="64"/>
    </location>
</feature>
<keyword evidence="3" id="KW-0804">Transcription</keyword>
<sequence>MKIDDTNWEILHCLQQNARLSNAEIGRKVGLSSPAVAERIKKMEDYGVLKGYKAEVSYTKTGYQLKAMITLRAFMGRLKPFLLKVSEFSEVLNCYRITGNENIIMEVVLRDQIHLQEFIDRLITYGEVKTHIILSNLIENNPIVNALISKEL</sequence>
<dbReference type="InterPro" id="IPR019888">
    <property type="entry name" value="Tscrpt_reg_AsnC-like"/>
</dbReference>
<organism evidence="5 6">
    <name type="scientific">Aquimarina celericrescens</name>
    <dbReference type="NCBI Taxonomy" id="1964542"/>
    <lineage>
        <taxon>Bacteria</taxon>
        <taxon>Pseudomonadati</taxon>
        <taxon>Bacteroidota</taxon>
        <taxon>Flavobacteriia</taxon>
        <taxon>Flavobacteriales</taxon>
        <taxon>Flavobacteriaceae</taxon>
        <taxon>Aquimarina</taxon>
    </lineage>
</organism>
<dbReference type="InterPro" id="IPR019885">
    <property type="entry name" value="Tscrpt_reg_HTH_AsnC-type_CS"/>
</dbReference>
<evidence type="ECO:0000313" key="6">
    <source>
        <dbReference type="Proteomes" id="UP001597344"/>
    </source>
</evidence>
<dbReference type="InterPro" id="IPR000485">
    <property type="entry name" value="AsnC-type_HTH_dom"/>
</dbReference>
<dbReference type="PANTHER" id="PTHR30154:SF53">
    <property type="entry name" value="HTH-TYPE TRANSCRIPTIONAL REGULATOR LRPC"/>
    <property type="match status" value="1"/>
</dbReference>
<reference evidence="6" key="1">
    <citation type="journal article" date="2019" name="Int. J. Syst. Evol. Microbiol.">
        <title>The Global Catalogue of Microorganisms (GCM) 10K type strain sequencing project: providing services to taxonomists for standard genome sequencing and annotation.</title>
        <authorList>
            <consortium name="The Broad Institute Genomics Platform"/>
            <consortium name="The Broad Institute Genome Sequencing Center for Infectious Disease"/>
            <person name="Wu L."/>
            <person name="Ma J."/>
        </authorList>
    </citation>
    <scope>NUCLEOTIDE SEQUENCE [LARGE SCALE GENOMIC DNA]</scope>
    <source>
        <strain evidence="6">DT92</strain>
    </source>
</reference>
<evidence type="ECO:0000256" key="2">
    <source>
        <dbReference type="ARBA" id="ARBA00023125"/>
    </source>
</evidence>
<keyword evidence="1" id="KW-0805">Transcription regulation</keyword>
<dbReference type="RefSeq" id="WP_378321543.1">
    <property type="nucleotide sequence ID" value="NZ_JBHUHY010000017.1"/>
</dbReference>
<dbReference type="Proteomes" id="UP001597344">
    <property type="component" value="Unassembled WGS sequence"/>
</dbReference>
<dbReference type="PROSITE" id="PS00519">
    <property type="entry name" value="HTH_ASNC_1"/>
    <property type="match status" value="1"/>
</dbReference>
<dbReference type="InterPro" id="IPR036390">
    <property type="entry name" value="WH_DNA-bd_sf"/>
</dbReference>
<dbReference type="InterPro" id="IPR011008">
    <property type="entry name" value="Dimeric_a/b-barrel"/>
</dbReference>
<dbReference type="Pfam" id="PF01037">
    <property type="entry name" value="AsnC_trans_reg"/>
    <property type="match status" value="1"/>
</dbReference>
<dbReference type="InterPro" id="IPR036388">
    <property type="entry name" value="WH-like_DNA-bd_sf"/>
</dbReference>
<evidence type="ECO:0000259" key="4">
    <source>
        <dbReference type="PROSITE" id="PS50956"/>
    </source>
</evidence>
<dbReference type="PANTHER" id="PTHR30154">
    <property type="entry name" value="LEUCINE-RESPONSIVE REGULATORY PROTEIN"/>
    <property type="match status" value="1"/>
</dbReference>
<dbReference type="InterPro" id="IPR019887">
    <property type="entry name" value="Tscrpt_reg_AsnC/Lrp_C"/>
</dbReference>
<dbReference type="CDD" id="cd00090">
    <property type="entry name" value="HTH_ARSR"/>
    <property type="match status" value="1"/>
</dbReference>
<evidence type="ECO:0000313" key="5">
    <source>
        <dbReference type="EMBL" id="MFD2188510.1"/>
    </source>
</evidence>
<dbReference type="Gene3D" id="1.10.10.10">
    <property type="entry name" value="Winged helix-like DNA-binding domain superfamily/Winged helix DNA-binding domain"/>
    <property type="match status" value="1"/>
</dbReference>
<dbReference type="InterPro" id="IPR011991">
    <property type="entry name" value="ArsR-like_HTH"/>
</dbReference>
<protein>
    <submittedName>
        <fullName evidence="5">Lrp/AsnC family transcriptional regulator</fullName>
    </submittedName>
</protein>
<dbReference type="PRINTS" id="PR00033">
    <property type="entry name" value="HTHASNC"/>
</dbReference>
<dbReference type="EMBL" id="JBHUHY010000017">
    <property type="protein sequence ID" value="MFD2188510.1"/>
    <property type="molecule type" value="Genomic_DNA"/>
</dbReference>
<evidence type="ECO:0000256" key="3">
    <source>
        <dbReference type="ARBA" id="ARBA00023163"/>
    </source>
</evidence>
<dbReference type="PROSITE" id="PS50956">
    <property type="entry name" value="HTH_ASNC_2"/>
    <property type="match status" value="1"/>
</dbReference>
<gene>
    <name evidence="5" type="ORF">ACFSJT_17015</name>
</gene>
<evidence type="ECO:0000256" key="1">
    <source>
        <dbReference type="ARBA" id="ARBA00023015"/>
    </source>
</evidence>
<keyword evidence="6" id="KW-1185">Reference proteome</keyword>